<organism evidence="5 6">
    <name type="scientific">Clostridium carboxidivorans P7</name>
    <dbReference type="NCBI Taxonomy" id="536227"/>
    <lineage>
        <taxon>Bacteria</taxon>
        <taxon>Bacillati</taxon>
        <taxon>Bacillota</taxon>
        <taxon>Clostridia</taxon>
        <taxon>Eubacteriales</taxon>
        <taxon>Clostridiaceae</taxon>
        <taxon>Clostridium</taxon>
    </lineage>
</organism>
<dbReference type="Pfam" id="PF13240">
    <property type="entry name" value="Zn_Ribbon_1"/>
    <property type="match status" value="1"/>
</dbReference>
<evidence type="ECO:0000259" key="3">
    <source>
        <dbReference type="Pfam" id="PF13240"/>
    </source>
</evidence>
<dbReference type="Proteomes" id="UP000004198">
    <property type="component" value="Unassembled WGS sequence"/>
</dbReference>
<sequence>MFCTSCGKELKQGAKFCTYCGTHVPGNGIKSKHNNLNNDDLDVSKKHKTTNESVYAKQNQTKQSEKNGNQFNDLKSENVNTENGSKKIYIAIASVAIIGLITICGMFFINNNSSLFGNKKNAQTQSVNEDKKFSGKDNNDKKSNDINLGITSGNLINCCFVLEDKGTIYYSNFSQGFKLYKMTSDGLNVSQMNGEDSGYFTQNREYIYYSNDTDGGKIYSIKKDGSAKTKICDDKASYLQFVDDFIYYKNESDGGKVYKISSGGNSRQSISDSCDIYNVSSGYLYYLKDGKLKKKNLKDGEEKLVGYSVSKMIVDNNEIYYTDNGENGLYKMDSSGNNKTQICSDNVPIFNVVGNEIFYRNKSDDNKLYKITVEGNDKKKISETPVVLIISAGDYIYCNAMDKTMFKIKKDGTDQQAILK</sequence>
<name>C6PR68_9CLOT</name>
<keyword evidence="2" id="KW-1133">Transmembrane helix</keyword>
<dbReference type="PATRIC" id="fig|536227.13.peg.267"/>
<comment type="caution">
    <text evidence="5">The sequence shown here is derived from an EMBL/GenBank/DDBJ whole genome shotgun (WGS) entry which is preliminary data.</text>
</comment>
<feature type="transmembrane region" description="Helical" evidence="2">
    <location>
        <begin position="88"/>
        <end position="109"/>
    </location>
</feature>
<evidence type="ECO:0000313" key="6">
    <source>
        <dbReference type="Proteomes" id="UP000004198"/>
    </source>
</evidence>
<dbReference type="InterPro" id="IPR053369">
    <property type="entry name" value="SrfA-induced_signal"/>
</dbReference>
<proteinExistence type="predicted"/>
<evidence type="ECO:0000259" key="4">
    <source>
        <dbReference type="Pfam" id="PF16472"/>
    </source>
</evidence>
<dbReference type="PANTHER" id="PTHR32256:SF17">
    <property type="entry name" value="EGF-LIKE DOMAIN-CONTAINING PROTEIN"/>
    <property type="match status" value="1"/>
</dbReference>
<evidence type="ECO:0000313" key="5">
    <source>
        <dbReference type="EMBL" id="EET88292.1"/>
    </source>
</evidence>
<keyword evidence="2" id="KW-0472">Membrane</keyword>
<dbReference type="KEGG" id="cck:Ccar_01205"/>
<dbReference type="eggNOG" id="COG0823">
    <property type="taxonomic scope" value="Bacteria"/>
</dbReference>
<feature type="domain" description="Zinc-ribbon" evidence="3">
    <location>
        <begin position="2"/>
        <end position="23"/>
    </location>
</feature>
<protein>
    <recommendedName>
        <fullName evidence="7">DUF5050 domain-containing protein</fullName>
    </recommendedName>
</protein>
<dbReference type="SUPFAM" id="SSF69304">
    <property type="entry name" value="Tricorn protease N-terminal domain"/>
    <property type="match status" value="1"/>
</dbReference>
<evidence type="ECO:0008006" key="7">
    <source>
        <dbReference type="Google" id="ProtNLM"/>
    </source>
</evidence>
<evidence type="ECO:0000256" key="1">
    <source>
        <dbReference type="SAM" id="MobiDB-lite"/>
    </source>
</evidence>
<keyword evidence="2" id="KW-0812">Transmembrane</keyword>
<keyword evidence="6" id="KW-1185">Reference proteome</keyword>
<dbReference type="InterPro" id="IPR026870">
    <property type="entry name" value="Zinc_ribbon_dom"/>
</dbReference>
<reference evidence="5 6" key="1">
    <citation type="submission" date="2009-06" db="EMBL/GenBank/DDBJ databases">
        <title>The draft genome of Clostridium carboxidivorans P7.</title>
        <authorList>
            <consortium name="US DOE Joint Genome Institute (JGI-PGF)"/>
            <person name="Lucas S."/>
            <person name="Copeland A."/>
            <person name="Lapidus A."/>
            <person name="Glavina del Rio T."/>
            <person name="Tice H."/>
            <person name="Bruce D."/>
            <person name="Goodwin L."/>
            <person name="Pitluck S."/>
            <person name="Larimer F."/>
            <person name="Land M.L."/>
            <person name="Hauser L."/>
            <person name="Hemme C.L."/>
        </authorList>
    </citation>
    <scope>NUCLEOTIDE SEQUENCE [LARGE SCALE GENOMIC DNA]</scope>
    <source>
        <strain evidence="5 6">P7</strain>
    </source>
</reference>
<dbReference type="OrthoDB" id="1676127at2"/>
<dbReference type="RefSeq" id="WP_007060170.1">
    <property type="nucleotide sequence ID" value="NZ_ACVI01000015.1"/>
</dbReference>
<dbReference type="Pfam" id="PF16472">
    <property type="entry name" value="DUF5050"/>
    <property type="match status" value="1"/>
</dbReference>
<evidence type="ECO:0000256" key="2">
    <source>
        <dbReference type="SAM" id="Phobius"/>
    </source>
</evidence>
<dbReference type="STRING" id="536227.Ccar_01205"/>
<accession>C6PR68</accession>
<dbReference type="PANTHER" id="PTHR32256">
    <property type="match status" value="1"/>
</dbReference>
<gene>
    <name evidence="5" type="ORF">CcarbDRAFT_1285</name>
</gene>
<feature type="region of interest" description="Disordered" evidence="1">
    <location>
        <begin position="58"/>
        <end position="78"/>
    </location>
</feature>
<dbReference type="InterPro" id="IPR032485">
    <property type="entry name" value="LRP1-like_beta_prop"/>
</dbReference>
<dbReference type="EMBL" id="ACVI01000015">
    <property type="protein sequence ID" value="EET88292.1"/>
    <property type="molecule type" value="Genomic_DNA"/>
</dbReference>
<dbReference type="AlphaFoldDB" id="C6PR68"/>
<feature type="domain" description="Prolow-density lipoprotein receptor-related protein 1-like beta-propeller" evidence="4">
    <location>
        <begin position="151"/>
        <end position="407"/>
    </location>
</feature>